<dbReference type="Proteomes" id="UP000054549">
    <property type="component" value="Unassembled WGS sequence"/>
</dbReference>
<dbReference type="OrthoDB" id="3063237at2759"/>
<evidence type="ECO:0000313" key="3">
    <source>
        <dbReference type="Proteomes" id="UP000054549"/>
    </source>
</evidence>
<dbReference type="AlphaFoldDB" id="A0A0C2TDT5"/>
<evidence type="ECO:0000313" key="2">
    <source>
        <dbReference type="EMBL" id="KIL64989.1"/>
    </source>
</evidence>
<sequence length="94" mass="10683">STSRGRVEDTYEAQNDQRSDELHTKIRTTWCKQSLPVIAHSSERRPLDFRLHLTFTTNGFSLFATTLNQTSRRATQAFGIGTGSVKPWQIAMLI</sequence>
<reference evidence="2 3" key="1">
    <citation type="submission" date="2014-04" db="EMBL/GenBank/DDBJ databases">
        <title>Evolutionary Origins and Diversification of the Mycorrhizal Mutualists.</title>
        <authorList>
            <consortium name="DOE Joint Genome Institute"/>
            <consortium name="Mycorrhizal Genomics Consortium"/>
            <person name="Kohler A."/>
            <person name="Kuo A."/>
            <person name="Nagy L.G."/>
            <person name="Floudas D."/>
            <person name="Copeland A."/>
            <person name="Barry K.W."/>
            <person name="Cichocki N."/>
            <person name="Veneault-Fourrey C."/>
            <person name="LaButti K."/>
            <person name="Lindquist E.A."/>
            <person name="Lipzen A."/>
            <person name="Lundell T."/>
            <person name="Morin E."/>
            <person name="Murat C."/>
            <person name="Riley R."/>
            <person name="Ohm R."/>
            <person name="Sun H."/>
            <person name="Tunlid A."/>
            <person name="Henrissat B."/>
            <person name="Grigoriev I.V."/>
            <person name="Hibbett D.S."/>
            <person name="Martin F."/>
        </authorList>
    </citation>
    <scope>NUCLEOTIDE SEQUENCE [LARGE SCALE GENOMIC DNA]</scope>
    <source>
        <strain evidence="2 3">Koide BX008</strain>
    </source>
</reference>
<protein>
    <submittedName>
        <fullName evidence="2">Uncharacterized protein</fullName>
    </submittedName>
</protein>
<dbReference type="STRING" id="946122.A0A0C2TDT5"/>
<proteinExistence type="predicted"/>
<name>A0A0C2TDT5_AMAMK</name>
<dbReference type="HOGENOM" id="CLU_150783_2_0_1"/>
<feature type="non-terminal residue" evidence="2">
    <location>
        <position position="94"/>
    </location>
</feature>
<gene>
    <name evidence="2" type="ORF">M378DRAFT_32415</name>
</gene>
<organism evidence="2 3">
    <name type="scientific">Amanita muscaria (strain Koide BX008)</name>
    <dbReference type="NCBI Taxonomy" id="946122"/>
    <lineage>
        <taxon>Eukaryota</taxon>
        <taxon>Fungi</taxon>
        <taxon>Dikarya</taxon>
        <taxon>Basidiomycota</taxon>
        <taxon>Agaricomycotina</taxon>
        <taxon>Agaricomycetes</taxon>
        <taxon>Agaricomycetidae</taxon>
        <taxon>Agaricales</taxon>
        <taxon>Pluteineae</taxon>
        <taxon>Amanitaceae</taxon>
        <taxon>Amanita</taxon>
    </lineage>
</organism>
<evidence type="ECO:0000256" key="1">
    <source>
        <dbReference type="SAM" id="MobiDB-lite"/>
    </source>
</evidence>
<dbReference type="InParanoid" id="A0A0C2TDT5"/>
<dbReference type="EMBL" id="KN818245">
    <property type="protein sequence ID" value="KIL64989.1"/>
    <property type="molecule type" value="Genomic_DNA"/>
</dbReference>
<feature type="non-terminal residue" evidence="2">
    <location>
        <position position="1"/>
    </location>
</feature>
<keyword evidence="3" id="KW-1185">Reference proteome</keyword>
<accession>A0A0C2TDT5</accession>
<feature type="region of interest" description="Disordered" evidence="1">
    <location>
        <begin position="1"/>
        <end position="20"/>
    </location>
</feature>